<dbReference type="InterPro" id="IPR003661">
    <property type="entry name" value="HisK_dim/P_dom"/>
</dbReference>
<dbReference type="InterPro" id="IPR000014">
    <property type="entry name" value="PAS"/>
</dbReference>
<dbReference type="InterPro" id="IPR004358">
    <property type="entry name" value="Sig_transdc_His_kin-like_C"/>
</dbReference>
<dbReference type="SUPFAM" id="SSF47384">
    <property type="entry name" value="Homodimeric domain of signal transducing histidine kinase"/>
    <property type="match status" value="1"/>
</dbReference>
<comment type="subcellular location">
    <subcellularLocation>
        <location evidence="2">Cell membrane</location>
        <topology evidence="2">Multi-pass membrane protein</topology>
    </subcellularLocation>
</comment>
<dbReference type="Gene3D" id="1.10.287.130">
    <property type="match status" value="1"/>
</dbReference>
<evidence type="ECO:0000256" key="6">
    <source>
        <dbReference type="ARBA" id="ARBA00022679"/>
    </source>
</evidence>
<dbReference type="SUPFAM" id="SSF55874">
    <property type="entry name" value="ATPase domain of HSP90 chaperone/DNA topoisomerase II/histidine kinase"/>
    <property type="match status" value="1"/>
</dbReference>
<gene>
    <name evidence="15" type="ORF">I858_001320</name>
</gene>
<evidence type="ECO:0000256" key="11">
    <source>
        <dbReference type="ARBA" id="ARBA00023136"/>
    </source>
</evidence>
<evidence type="ECO:0000256" key="1">
    <source>
        <dbReference type="ARBA" id="ARBA00000085"/>
    </source>
</evidence>
<protein>
    <recommendedName>
        <fullName evidence="3">histidine kinase</fullName>
        <ecNumber evidence="3">2.7.13.3</ecNumber>
    </recommendedName>
</protein>
<dbReference type="NCBIfam" id="NF046044">
    <property type="entry name" value="PnpS"/>
    <property type="match status" value="1"/>
</dbReference>
<dbReference type="NCBIfam" id="TIGR00229">
    <property type="entry name" value="sensory_box"/>
    <property type="match status" value="1"/>
</dbReference>
<evidence type="ECO:0000256" key="4">
    <source>
        <dbReference type="ARBA" id="ARBA00022475"/>
    </source>
</evidence>
<accession>A0A1B1RXR1</accession>
<dbReference type="PANTHER" id="PTHR45453">
    <property type="entry name" value="PHOSPHATE REGULON SENSOR PROTEIN PHOR"/>
    <property type="match status" value="1"/>
</dbReference>
<dbReference type="SMART" id="SM00387">
    <property type="entry name" value="HATPase_c"/>
    <property type="match status" value="1"/>
</dbReference>
<keyword evidence="12" id="KW-1133">Transmembrane helix</keyword>
<dbReference type="InterPro" id="IPR013767">
    <property type="entry name" value="PAS_fold"/>
</dbReference>
<dbReference type="PROSITE" id="PS50109">
    <property type="entry name" value="HIS_KIN"/>
    <property type="match status" value="1"/>
</dbReference>
<dbReference type="Pfam" id="PF00989">
    <property type="entry name" value="PAS"/>
    <property type="match status" value="1"/>
</dbReference>
<evidence type="ECO:0000256" key="9">
    <source>
        <dbReference type="ARBA" id="ARBA00022840"/>
    </source>
</evidence>
<keyword evidence="7" id="KW-0547">Nucleotide-binding</keyword>
<evidence type="ECO:0000313" key="15">
    <source>
        <dbReference type="EMBL" id="ANU25717.1"/>
    </source>
</evidence>
<dbReference type="CDD" id="cd00082">
    <property type="entry name" value="HisKA"/>
    <property type="match status" value="1"/>
</dbReference>
<dbReference type="PANTHER" id="PTHR45453:SF1">
    <property type="entry name" value="PHOSPHATE REGULON SENSOR PROTEIN PHOR"/>
    <property type="match status" value="1"/>
</dbReference>
<keyword evidence="5" id="KW-0597">Phosphoprotein</keyword>
<dbReference type="InterPro" id="IPR050351">
    <property type="entry name" value="BphY/WalK/GraS-like"/>
</dbReference>
<keyword evidence="10" id="KW-0902">Two-component regulatory system</keyword>
<evidence type="ECO:0000256" key="8">
    <source>
        <dbReference type="ARBA" id="ARBA00022777"/>
    </source>
</evidence>
<reference evidence="15" key="1">
    <citation type="submission" date="2016-10" db="EMBL/GenBank/DDBJ databases">
        <authorList>
            <person name="See-Too W.S."/>
        </authorList>
    </citation>
    <scope>NUCLEOTIDE SEQUENCE</scope>
    <source>
        <strain evidence="15">L10.15</strain>
    </source>
</reference>
<dbReference type="OrthoDB" id="9813151at2"/>
<evidence type="ECO:0000259" key="14">
    <source>
        <dbReference type="PROSITE" id="PS50112"/>
    </source>
</evidence>
<comment type="catalytic activity">
    <reaction evidence="1">
        <text>ATP + protein L-histidine = ADP + protein N-phospho-L-histidine.</text>
        <dbReference type="EC" id="2.7.13.3"/>
    </reaction>
</comment>
<dbReference type="Gene3D" id="6.10.340.10">
    <property type="match status" value="1"/>
</dbReference>
<keyword evidence="9" id="KW-0067">ATP-binding</keyword>
<dbReference type="EMBL" id="CP016540">
    <property type="protein sequence ID" value="ANU25717.1"/>
    <property type="molecule type" value="Genomic_DNA"/>
</dbReference>
<sequence length="465" mass="52334">MSSLRHRLLITLLVWIGLMLAALFIIVLQLLPLYENATDKTDIWLILFVSFVVVMILSAIVGSRVIDVAIKPIENATETAMELVKGNYLARASESNAEKTVELSRTINILARNLQEITAIRVMEQERLKTLIENMGSALIMIDKQGAVSLVNKPFLEEFGLTPESVMGKFYKEIQVPSVVEGFIETVFMTETLARVQIEFVSGIKLKNFTVYGAPVIGDHQRWLGIVIVFQEITELKRLEQIRKDFVANVSHELRTPVTSIKGFSETLLDGAYQDTNTLLSFLEIIYTESNRLEMLINDLLELSKVEQNGFRVNAHPTDMEAIIKRAIEMIQSKITEKFIHVKLEIQPVLVLGDPNRLIQVMVNLLINAVTYSSSQTVITIRLLVEDNQAIIQVVDQGIGIEETEIERLFERFYRVDRARSRNSGGTGLGLSIVKHLIEAHHGRVEVDSTVGIGTTFTIYLPLAD</sequence>
<dbReference type="GO" id="GO:0005886">
    <property type="term" value="C:plasma membrane"/>
    <property type="evidence" value="ECO:0007669"/>
    <property type="project" value="UniProtKB-SubCell"/>
</dbReference>
<dbReference type="PRINTS" id="PR00344">
    <property type="entry name" value="BCTRLSENSOR"/>
</dbReference>
<dbReference type="KEGG" id="pll:I858_001320"/>
<dbReference type="RefSeq" id="WP_065524288.1">
    <property type="nucleotide sequence ID" value="NZ_CP016540.2"/>
</dbReference>
<feature type="transmembrane region" description="Helical" evidence="12">
    <location>
        <begin position="43"/>
        <end position="62"/>
    </location>
</feature>
<evidence type="ECO:0000256" key="3">
    <source>
        <dbReference type="ARBA" id="ARBA00012438"/>
    </source>
</evidence>
<evidence type="ECO:0000259" key="13">
    <source>
        <dbReference type="PROSITE" id="PS50109"/>
    </source>
</evidence>
<dbReference type="SMART" id="SM00388">
    <property type="entry name" value="HisKA"/>
    <property type="match status" value="1"/>
</dbReference>
<dbReference type="SMART" id="SM00091">
    <property type="entry name" value="PAS"/>
    <property type="match status" value="1"/>
</dbReference>
<dbReference type="STRING" id="1302659.I858_001320"/>
<dbReference type="InterPro" id="IPR005467">
    <property type="entry name" value="His_kinase_dom"/>
</dbReference>
<dbReference type="GO" id="GO:0016036">
    <property type="term" value="P:cellular response to phosphate starvation"/>
    <property type="evidence" value="ECO:0007669"/>
    <property type="project" value="TreeGrafter"/>
</dbReference>
<dbReference type="CDD" id="cd00075">
    <property type="entry name" value="HATPase"/>
    <property type="match status" value="1"/>
</dbReference>
<feature type="transmembrane region" description="Helical" evidence="12">
    <location>
        <begin position="12"/>
        <end position="31"/>
    </location>
</feature>
<dbReference type="FunFam" id="3.30.565.10:FF:000006">
    <property type="entry name" value="Sensor histidine kinase WalK"/>
    <property type="match status" value="1"/>
</dbReference>
<organism evidence="15 16">
    <name type="scientific">Planococcus versutus</name>
    <dbReference type="NCBI Taxonomy" id="1302659"/>
    <lineage>
        <taxon>Bacteria</taxon>
        <taxon>Bacillati</taxon>
        <taxon>Bacillota</taxon>
        <taxon>Bacilli</taxon>
        <taxon>Bacillales</taxon>
        <taxon>Caryophanaceae</taxon>
        <taxon>Planococcus</taxon>
    </lineage>
</organism>
<dbReference type="GO" id="GO:0006355">
    <property type="term" value="P:regulation of DNA-templated transcription"/>
    <property type="evidence" value="ECO:0007669"/>
    <property type="project" value="InterPro"/>
</dbReference>
<evidence type="ECO:0000256" key="5">
    <source>
        <dbReference type="ARBA" id="ARBA00022553"/>
    </source>
</evidence>
<dbReference type="GO" id="GO:0004721">
    <property type="term" value="F:phosphoprotein phosphatase activity"/>
    <property type="evidence" value="ECO:0007669"/>
    <property type="project" value="TreeGrafter"/>
</dbReference>
<dbReference type="AlphaFoldDB" id="A0A1B1RXR1"/>
<dbReference type="Gene3D" id="3.30.450.20">
    <property type="entry name" value="PAS domain"/>
    <property type="match status" value="1"/>
</dbReference>
<dbReference type="InterPro" id="IPR003594">
    <property type="entry name" value="HATPase_dom"/>
</dbReference>
<dbReference type="GO" id="GO:0000155">
    <property type="term" value="F:phosphorelay sensor kinase activity"/>
    <property type="evidence" value="ECO:0007669"/>
    <property type="project" value="InterPro"/>
</dbReference>
<keyword evidence="8 15" id="KW-0418">Kinase</keyword>
<keyword evidence="4" id="KW-1003">Cell membrane</keyword>
<dbReference type="Gene3D" id="3.30.565.10">
    <property type="entry name" value="Histidine kinase-like ATPase, C-terminal domain"/>
    <property type="match status" value="1"/>
</dbReference>
<evidence type="ECO:0000313" key="16">
    <source>
        <dbReference type="Proteomes" id="UP000053354"/>
    </source>
</evidence>
<evidence type="ECO:0000256" key="10">
    <source>
        <dbReference type="ARBA" id="ARBA00023012"/>
    </source>
</evidence>
<dbReference type="InterPro" id="IPR036890">
    <property type="entry name" value="HATPase_C_sf"/>
</dbReference>
<dbReference type="Pfam" id="PF00512">
    <property type="entry name" value="HisKA"/>
    <property type="match status" value="1"/>
</dbReference>
<name>A0A1B1RXR1_9BACL</name>
<dbReference type="EC" id="2.7.13.3" evidence="3"/>
<proteinExistence type="predicted"/>
<dbReference type="FunFam" id="1.10.287.130:FF:000008">
    <property type="entry name" value="Two-component sensor histidine kinase"/>
    <property type="match status" value="1"/>
</dbReference>
<dbReference type="Pfam" id="PF02518">
    <property type="entry name" value="HATPase_c"/>
    <property type="match status" value="1"/>
</dbReference>
<dbReference type="PROSITE" id="PS50112">
    <property type="entry name" value="PAS"/>
    <property type="match status" value="1"/>
</dbReference>
<dbReference type="InterPro" id="IPR036097">
    <property type="entry name" value="HisK_dim/P_sf"/>
</dbReference>
<dbReference type="SUPFAM" id="SSF55785">
    <property type="entry name" value="PYP-like sensor domain (PAS domain)"/>
    <property type="match status" value="1"/>
</dbReference>
<evidence type="ECO:0000256" key="2">
    <source>
        <dbReference type="ARBA" id="ARBA00004651"/>
    </source>
</evidence>
<keyword evidence="16" id="KW-1185">Reference proteome</keyword>
<dbReference type="GO" id="GO:0005524">
    <property type="term" value="F:ATP binding"/>
    <property type="evidence" value="ECO:0007669"/>
    <property type="project" value="UniProtKB-KW"/>
</dbReference>
<keyword evidence="12" id="KW-0812">Transmembrane</keyword>
<dbReference type="Proteomes" id="UP000053354">
    <property type="component" value="Chromosome"/>
</dbReference>
<feature type="domain" description="PAS" evidence="14">
    <location>
        <begin position="124"/>
        <end position="169"/>
    </location>
</feature>
<feature type="domain" description="Histidine kinase" evidence="13">
    <location>
        <begin position="249"/>
        <end position="465"/>
    </location>
</feature>
<evidence type="ECO:0000256" key="12">
    <source>
        <dbReference type="SAM" id="Phobius"/>
    </source>
</evidence>
<keyword evidence="11 12" id="KW-0472">Membrane</keyword>
<keyword evidence="6" id="KW-0808">Transferase</keyword>
<dbReference type="InterPro" id="IPR035965">
    <property type="entry name" value="PAS-like_dom_sf"/>
</dbReference>
<evidence type="ECO:0000256" key="7">
    <source>
        <dbReference type="ARBA" id="ARBA00022741"/>
    </source>
</evidence>